<reference evidence="6" key="1">
    <citation type="submission" date="2021-06" db="EMBL/GenBank/DDBJ databases">
        <authorList>
            <person name="Kallberg Y."/>
            <person name="Tangrot J."/>
            <person name="Rosling A."/>
        </authorList>
    </citation>
    <scope>NUCLEOTIDE SEQUENCE</scope>
    <source>
        <strain evidence="6">MA453B</strain>
    </source>
</reference>
<name>A0A9N9IYU0_9GLOM</name>
<keyword evidence="7" id="KW-1185">Reference proteome</keyword>
<dbReference type="Gene3D" id="1.10.510.10">
    <property type="entry name" value="Transferase(Phosphotransferase) domain 1"/>
    <property type="match status" value="2"/>
</dbReference>
<dbReference type="AlphaFoldDB" id="A0A9N9IYU0"/>
<dbReference type="GO" id="GO:0004674">
    <property type="term" value="F:protein serine/threonine kinase activity"/>
    <property type="evidence" value="ECO:0007669"/>
    <property type="project" value="TreeGrafter"/>
</dbReference>
<keyword evidence="3" id="KW-0418">Kinase</keyword>
<dbReference type="SUPFAM" id="SSF56112">
    <property type="entry name" value="Protein kinase-like (PK-like)"/>
    <property type="match status" value="1"/>
</dbReference>
<dbReference type="Pfam" id="PF07714">
    <property type="entry name" value="PK_Tyr_Ser-Thr"/>
    <property type="match status" value="1"/>
</dbReference>
<keyword evidence="4" id="KW-0067">ATP-binding</keyword>
<evidence type="ECO:0000259" key="5">
    <source>
        <dbReference type="PROSITE" id="PS50011"/>
    </source>
</evidence>
<dbReference type="PANTHER" id="PTHR44329">
    <property type="entry name" value="SERINE/THREONINE-PROTEIN KINASE TNNI3K-RELATED"/>
    <property type="match status" value="1"/>
</dbReference>
<dbReference type="InterPro" id="IPR000719">
    <property type="entry name" value="Prot_kinase_dom"/>
</dbReference>
<evidence type="ECO:0000256" key="4">
    <source>
        <dbReference type="ARBA" id="ARBA00022840"/>
    </source>
</evidence>
<dbReference type="PROSITE" id="PS50011">
    <property type="entry name" value="PROTEIN_KINASE_DOM"/>
    <property type="match status" value="1"/>
</dbReference>
<evidence type="ECO:0000313" key="6">
    <source>
        <dbReference type="EMBL" id="CAG8756413.1"/>
    </source>
</evidence>
<dbReference type="InterPro" id="IPR011009">
    <property type="entry name" value="Kinase-like_dom_sf"/>
</dbReference>
<dbReference type="GO" id="GO:0005524">
    <property type="term" value="F:ATP binding"/>
    <property type="evidence" value="ECO:0007669"/>
    <property type="project" value="UniProtKB-KW"/>
</dbReference>
<keyword evidence="2" id="KW-0547">Nucleotide-binding</keyword>
<protein>
    <submittedName>
        <fullName evidence="6">28696_t:CDS:1</fullName>
    </submittedName>
</protein>
<evidence type="ECO:0000256" key="1">
    <source>
        <dbReference type="ARBA" id="ARBA00022679"/>
    </source>
</evidence>
<evidence type="ECO:0000256" key="3">
    <source>
        <dbReference type="ARBA" id="ARBA00022777"/>
    </source>
</evidence>
<evidence type="ECO:0000256" key="2">
    <source>
        <dbReference type="ARBA" id="ARBA00022741"/>
    </source>
</evidence>
<proteinExistence type="predicted"/>
<gene>
    <name evidence="6" type="ORF">DERYTH_LOCUS17374</name>
</gene>
<feature type="domain" description="Protein kinase" evidence="5">
    <location>
        <begin position="112"/>
        <end position="393"/>
    </location>
</feature>
<dbReference type="InterPro" id="IPR051681">
    <property type="entry name" value="Ser/Thr_Kinases-Pseudokinases"/>
</dbReference>
<accession>A0A9N9IYU0</accession>
<evidence type="ECO:0000313" key="7">
    <source>
        <dbReference type="Proteomes" id="UP000789405"/>
    </source>
</evidence>
<keyword evidence="1" id="KW-0808">Transferase</keyword>
<dbReference type="OrthoDB" id="4062651at2759"/>
<comment type="caution">
    <text evidence="6">The sequence shown here is derived from an EMBL/GenBank/DDBJ whole genome shotgun (WGS) entry which is preliminary data.</text>
</comment>
<dbReference type="EMBL" id="CAJVPY010016316">
    <property type="protein sequence ID" value="CAG8756413.1"/>
    <property type="molecule type" value="Genomic_DNA"/>
</dbReference>
<dbReference type="Proteomes" id="UP000789405">
    <property type="component" value="Unassembled WGS sequence"/>
</dbReference>
<sequence length="393" mass="45875">KQEIRHDQVNYVWKEAAFKARLYNDHMKKSLKEWRDDQLRFIKENKILTPVETQYLLNEITKVREAVDAKNKSNEIFICSICNLAKYSKIYCEHYESPIPHCIIEWVEFCELTDIGFLAEGGFGKVYKAICTRGNIIGWNEAENTFVRDSKSRKVALKVFNGDGLPGDEFFQEAQWHQDLTRKRNLRPCVISILGFTRNQEGKYMIVLDFCEGGDLRNYLQKHYKEMSWQEKVKVAWDISLDIYGIVEYGSVHGDLHPGNILLLNESMNNDWYISDLGTYPYLANDIICGLRPSIIPGTPKKYADLMRKCWAKDPHDRISAKDAVQILRVLLRDIIENNFIDEYSIEKNQSWNQPKLDFTVFRTSERLIISNLVNCWDESHSNSNIYGTKSLN</sequence>
<feature type="non-terminal residue" evidence="6">
    <location>
        <position position="393"/>
    </location>
</feature>
<organism evidence="6 7">
    <name type="scientific">Dentiscutata erythropus</name>
    <dbReference type="NCBI Taxonomy" id="1348616"/>
    <lineage>
        <taxon>Eukaryota</taxon>
        <taxon>Fungi</taxon>
        <taxon>Fungi incertae sedis</taxon>
        <taxon>Mucoromycota</taxon>
        <taxon>Glomeromycotina</taxon>
        <taxon>Glomeromycetes</taxon>
        <taxon>Diversisporales</taxon>
        <taxon>Gigasporaceae</taxon>
        <taxon>Dentiscutata</taxon>
    </lineage>
</organism>
<dbReference type="PANTHER" id="PTHR44329:SF288">
    <property type="entry name" value="MITOGEN-ACTIVATED PROTEIN KINASE KINASE KINASE 20"/>
    <property type="match status" value="1"/>
</dbReference>
<dbReference type="InterPro" id="IPR001245">
    <property type="entry name" value="Ser-Thr/Tyr_kinase_cat_dom"/>
</dbReference>